<dbReference type="Proteomes" id="UP000729402">
    <property type="component" value="Unassembled WGS sequence"/>
</dbReference>
<feature type="region of interest" description="Disordered" evidence="1">
    <location>
        <begin position="1"/>
        <end position="139"/>
    </location>
</feature>
<dbReference type="EMBL" id="JAAALK010000286">
    <property type="protein sequence ID" value="KAG8061669.1"/>
    <property type="molecule type" value="Genomic_DNA"/>
</dbReference>
<reference evidence="2" key="1">
    <citation type="journal article" date="2021" name="bioRxiv">
        <title>Whole Genome Assembly and Annotation of Northern Wild Rice, Zizania palustris L., Supports a Whole Genome Duplication in the Zizania Genus.</title>
        <authorList>
            <person name="Haas M."/>
            <person name="Kono T."/>
            <person name="Macchietto M."/>
            <person name="Millas R."/>
            <person name="McGilp L."/>
            <person name="Shao M."/>
            <person name="Duquette J."/>
            <person name="Hirsch C.N."/>
            <person name="Kimball J."/>
        </authorList>
    </citation>
    <scope>NUCLEOTIDE SEQUENCE</scope>
    <source>
        <tissue evidence="2">Fresh leaf tissue</tissue>
    </source>
</reference>
<gene>
    <name evidence="2" type="ORF">GUJ93_ZPchr0003g18031</name>
</gene>
<comment type="caution">
    <text evidence="2">The sequence shown here is derived from an EMBL/GenBank/DDBJ whole genome shotgun (WGS) entry which is preliminary data.</text>
</comment>
<feature type="compositionally biased region" description="Basic and acidic residues" evidence="1">
    <location>
        <begin position="1"/>
        <end position="18"/>
    </location>
</feature>
<reference evidence="2" key="2">
    <citation type="submission" date="2021-02" db="EMBL/GenBank/DDBJ databases">
        <authorList>
            <person name="Kimball J.A."/>
            <person name="Haas M.W."/>
            <person name="Macchietto M."/>
            <person name="Kono T."/>
            <person name="Duquette J."/>
            <person name="Shao M."/>
        </authorList>
    </citation>
    <scope>NUCLEOTIDE SEQUENCE</scope>
    <source>
        <tissue evidence="2">Fresh leaf tissue</tissue>
    </source>
</reference>
<organism evidence="2 3">
    <name type="scientific">Zizania palustris</name>
    <name type="common">Northern wild rice</name>
    <dbReference type="NCBI Taxonomy" id="103762"/>
    <lineage>
        <taxon>Eukaryota</taxon>
        <taxon>Viridiplantae</taxon>
        <taxon>Streptophyta</taxon>
        <taxon>Embryophyta</taxon>
        <taxon>Tracheophyta</taxon>
        <taxon>Spermatophyta</taxon>
        <taxon>Magnoliopsida</taxon>
        <taxon>Liliopsida</taxon>
        <taxon>Poales</taxon>
        <taxon>Poaceae</taxon>
        <taxon>BOP clade</taxon>
        <taxon>Oryzoideae</taxon>
        <taxon>Oryzeae</taxon>
        <taxon>Zizaniinae</taxon>
        <taxon>Zizania</taxon>
    </lineage>
</organism>
<sequence length="139" mass="15008">MTRHREEASGPARREDSAAVRGGGSEECSREARRRGRDGVWRSGGTATQRGWHRGGVEGTPGGREARRRGEDGVAAAQKGRRRQGATTQRGQHREAGRRGNAEGMAARRRVGDDAGRSGGMAARRGRHQEGAMAQRGQR</sequence>
<proteinExistence type="predicted"/>
<keyword evidence="3" id="KW-1185">Reference proteome</keyword>
<evidence type="ECO:0000313" key="3">
    <source>
        <dbReference type="Proteomes" id="UP000729402"/>
    </source>
</evidence>
<feature type="compositionally biased region" description="Basic and acidic residues" evidence="1">
    <location>
        <begin position="92"/>
        <end position="101"/>
    </location>
</feature>
<accession>A0A8J5VX62</accession>
<evidence type="ECO:0000256" key="1">
    <source>
        <dbReference type="SAM" id="MobiDB-lite"/>
    </source>
</evidence>
<evidence type="ECO:0000313" key="2">
    <source>
        <dbReference type="EMBL" id="KAG8061669.1"/>
    </source>
</evidence>
<dbReference type="AlphaFoldDB" id="A0A8J5VX62"/>
<name>A0A8J5VX62_ZIZPA</name>
<protein>
    <submittedName>
        <fullName evidence="2">Uncharacterized protein</fullName>
    </submittedName>
</protein>